<dbReference type="OrthoDB" id="5244690at2"/>
<dbReference type="CDD" id="cd00118">
    <property type="entry name" value="LysM"/>
    <property type="match status" value="4"/>
</dbReference>
<accession>A0A1L2ZKI9</accession>
<dbReference type="EMBL" id="CP018135">
    <property type="protein sequence ID" value="APF39719.1"/>
    <property type="molecule type" value="Genomic_DNA"/>
</dbReference>
<feature type="domain" description="LysM" evidence="3">
    <location>
        <begin position="183"/>
        <end position="227"/>
    </location>
</feature>
<dbReference type="InterPro" id="IPR008258">
    <property type="entry name" value="Transglycosylase_SLT_dom_1"/>
</dbReference>
<reference evidence="4 5" key="1">
    <citation type="submission" date="2016-11" db="EMBL/GenBank/DDBJ databases">
        <title>Genome sequencing of Zhihengliuella aestuarii B18 antagonistic to Plasmodiophora brassicae.</title>
        <authorList>
            <person name="Luo Y."/>
        </authorList>
    </citation>
    <scope>NUCLEOTIDE SEQUENCE [LARGE SCALE GENOMIC DNA]</scope>
    <source>
        <strain evidence="4 5">B18</strain>
    </source>
</reference>
<dbReference type="PANTHER" id="PTHR33734:SF22">
    <property type="entry name" value="MEMBRANE-BOUND LYTIC MUREIN TRANSGLYCOSYLASE D"/>
    <property type="match status" value="1"/>
</dbReference>
<dbReference type="Pfam" id="PF01464">
    <property type="entry name" value="SLT"/>
    <property type="match status" value="1"/>
</dbReference>
<feature type="domain" description="LysM" evidence="3">
    <location>
        <begin position="253"/>
        <end position="296"/>
    </location>
</feature>
<feature type="domain" description="LysM" evidence="3">
    <location>
        <begin position="113"/>
        <end position="157"/>
    </location>
</feature>
<dbReference type="Proteomes" id="UP000183530">
    <property type="component" value="Chromosome"/>
</dbReference>
<name>A0A1L2ZKI9_9MICC</name>
<proteinExistence type="predicted"/>
<dbReference type="PROSITE" id="PS51782">
    <property type="entry name" value="LYSM"/>
    <property type="match status" value="4"/>
</dbReference>
<dbReference type="RefSeq" id="WP_071893183.1">
    <property type="nucleotide sequence ID" value="NZ_CP018135.1"/>
</dbReference>
<dbReference type="STRING" id="556325.BHE16_00325"/>
<dbReference type="InterPro" id="IPR018392">
    <property type="entry name" value="LysM"/>
</dbReference>
<gene>
    <name evidence="4" type="ORF">BHE16_00325</name>
</gene>
<keyword evidence="5" id="KW-1185">Reference proteome</keyword>
<organism evidence="4 5">
    <name type="scientific">Neomicrococcus aestuarii</name>
    <dbReference type="NCBI Taxonomy" id="556325"/>
    <lineage>
        <taxon>Bacteria</taxon>
        <taxon>Bacillati</taxon>
        <taxon>Actinomycetota</taxon>
        <taxon>Actinomycetes</taxon>
        <taxon>Micrococcales</taxon>
        <taxon>Micrococcaceae</taxon>
        <taxon>Neomicrococcus</taxon>
    </lineage>
</organism>
<dbReference type="KEGG" id="nae:BHE16_00325"/>
<evidence type="ECO:0000313" key="5">
    <source>
        <dbReference type="Proteomes" id="UP000183530"/>
    </source>
</evidence>
<dbReference type="AlphaFoldDB" id="A0A1L2ZKI9"/>
<feature type="chain" id="PRO_5009852296" description="LysM domain-containing protein" evidence="2">
    <location>
        <begin position="41"/>
        <end position="466"/>
    </location>
</feature>
<feature type="signal peptide" evidence="2">
    <location>
        <begin position="1"/>
        <end position="40"/>
    </location>
</feature>
<dbReference type="Gene3D" id="1.10.530.10">
    <property type="match status" value="1"/>
</dbReference>
<dbReference type="InterPro" id="IPR023346">
    <property type="entry name" value="Lysozyme-like_dom_sf"/>
</dbReference>
<dbReference type="Gene3D" id="3.10.350.10">
    <property type="entry name" value="LysM domain"/>
    <property type="match status" value="4"/>
</dbReference>
<dbReference type="SMART" id="SM00257">
    <property type="entry name" value="LysM"/>
    <property type="match status" value="4"/>
</dbReference>
<dbReference type="PANTHER" id="PTHR33734">
    <property type="entry name" value="LYSM DOMAIN-CONTAINING GPI-ANCHORED PROTEIN 2"/>
    <property type="match status" value="1"/>
</dbReference>
<dbReference type="SUPFAM" id="SSF54106">
    <property type="entry name" value="LysM domain"/>
    <property type="match status" value="4"/>
</dbReference>
<evidence type="ECO:0000256" key="1">
    <source>
        <dbReference type="SAM" id="MobiDB-lite"/>
    </source>
</evidence>
<sequence>MSAVPSEKITARQPLRVAIASGTTVSALLLASVGATGAMADDVITVKRGDTVSHIAAANKVSVSSVLSLNGLKGSSYIYPGQKLVVRKTGTSSTNTPTKTSTPAKSTTTSSSRSYVVERGDTLSQIARHLGVSLQALLSANNLKVTSTIYPGQRLVTAGGSTSTSTGSTVTKPATSTSSFSSRVYIVQRGDTLSQIAGKLGVTLQKLLTANNLKATSVIYPGQRIVAAGGSTTTTTKPATSTTKPATSTASSKVYTVVRGDSLDSIARRMNSQVDAIMNANKLSSTFLSVGQRLVIPTISSTGSTLVGGSFLGYTYSSSTVNSANTNKQILLSRGVPSKAEMKAMIIRTARAMGVEPQLALGHAMQESSFNHASVSPANAIGVMQVIPSSGAWASDLVGRKLDLLNPQDNVTAGIAIIRSLQRTMPTMQQGIGAYYQGAGSVRKNGLYSDTRSYVSKVLAYRAQFF</sequence>
<dbReference type="GO" id="GO:0008932">
    <property type="term" value="F:lytic endotransglycosylase activity"/>
    <property type="evidence" value="ECO:0007669"/>
    <property type="project" value="TreeGrafter"/>
</dbReference>
<evidence type="ECO:0000256" key="2">
    <source>
        <dbReference type="SAM" id="SignalP"/>
    </source>
</evidence>
<evidence type="ECO:0000259" key="3">
    <source>
        <dbReference type="PROSITE" id="PS51782"/>
    </source>
</evidence>
<keyword evidence="2" id="KW-0732">Signal</keyword>
<dbReference type="InterPro" id="IPR036779">
    <property type="entry name" value="LysM_dom_sf"/>
</dbReference>
<feature type="domain" description="LysM" evidence="3">
    <location>
        <begin position="42"/>
        <end position="86"/>
    </location>
</feature>
<evidence type="ECO:0000313" key="4">
    <source>
        <dbReference type="EMBL" id="APF39719.1"/>
    </source>
</evidence>
<feature type="region of interest" description="Disordered" evidence="1">
    <location>
        <begin position="88"/>
        <end position="112"/>
    </location>
</feature>
<dbReference type="SUPFAM" id="SSF53955">
    <property type="entry name" value="Lysozyme-like"/>
    <property type="match status" value="1"/>
</dbReference>
<protein>
    <recommendedName>
        <fullName evidence="3">LysM domain-containing protein</fullName>
    </recommendedName>
</protein>
<dbReference type="Pfam" id="PF01476">
    <property type="entry name" value="LysM"/>
    <property type="match status" value="4"/>
</dbReference>